<evidence type="ECO:0000313" key="1">
    <source>
        <dbReference type="EMBL" id="CAQ03063.1"/>
    </source>
</evidence>
<dbReference type="EMBL" id="AM849034">
    <property type="protein sequence ID" value="CAQ03063.1"/>
    <property type="molecule type" value="Genomic_DNA"/>
</dbReference>
<proteinExistence type="predicted"/>
<dbReference type="HOGENOM" id="CLU_1821970_0_0_11"/>
<dbReference type="KEGG" id="cms:CMS2993"/>
<evidence type="ECO:0000313" key="2">
    <source>
        <dbReference type="Proteomes" id="UP000001318"/>
    </source>
</evidence>
<name>B0RCX2_CLASE</name>
<gene>
    <name evidence="1" type="ordered locus">CMS2993</name>
</gene>
<sequence length="141" mass="16279">MKGGVRLYFTPGVLYCYSDDTTLRSWASRQDTVRSEIDREHREDDLKRSEVDRFTKQVDQELRLRNRLGGAARAIGYRAFADHAIRSSTRTCVEMRDVLMQGRVLGWDPEFRIVCADCELDYIGELIPHDTAVCPPVLRRA</sequence>
<accession>B0RCX2</accession>
<dbReference type="AlphaFoldDB" id="B0RCX2"/>
<protein>
    <submittedName>
        <fullName evidence="1">Uncharacterized protein</fullName>
    </submittedName>
</protein>
<dbReference type="Proteomes" id="UP000001318">
    <property type="component" value="Chromosome"/>
</dbReference>
<keyword evidence="2" id="KW-1185">Reference proteome</keyword>
<organism evidence="1 2">
    <name type="scientific">Clavibacter sepedonicus</name>
    <name type="common">Clavibacter michiganensis subsp. sepedonicus</name>
    <dbReference type="NCBI Taxonomy" id="31964"/>
    <lineage>
        <taxon>Bacteria</taxon>
        <taxon>Bacillati</taxon>
        <taxon>Actinomycetota</taxon>
        <taxon>Actinomycetes</taxon>
        <taxon>Micrococcales</taxon>
        <taxon>Microbacteriaceae</taxon>
        <taxon>Clavibacter</taxon>
    </lineage>
</organism>
<reference evidence="1 2" key="1">
    <citation type="journal article" date="2008" name="J. Bacteriol.">
        <title>Genome of the actinomycete plant pathogen Clavibacter michiganensis subsp. sepedonicus suggests recent niche adaptation.</title>
        <authorList>
            <person name="Bentley S.D."/>
            <person name="Corton C."/>
            <person name="Brown S.E."/>
            <person name="Barron A."/>
            <person name="Clark L."/>
            <person name="Doggett J."/>
            <person name="Harris B."/>
            <person name="Ormond D."/>
            <person name="Quail M.A."/>
            <person name="May G."/>
            <person name="Francis D."/>
            <person name="Knudson D."/>
            <person name="Parkhill J."/>
            <person name="Ishimaru C.A."/>
        </authorList>
    </citation>
    <scope>NUCLEOTIDE SEQUENCE [LARGE SCALE GENOMIC DNA]</scope>
    <source>
        <strain evidence="2">ATCC 33113 / DSM 20744 / JCM 9667 / LMG 2889 / ICMP 2535 / C-1</strain>
    </source>
</reference>